<evidence type="ECO:0000313" key="1">
    <source>
        <dbReference type="EMBL" id="MYL97212.1"/>
    </source>
</evidence>
<comment type="caution">
    <text evidence="1">The sequence shown here is derived from an EMBL/GenBank/DDBJ whole genome shotgun (WGS) entry which is preliminary data.</text>
</comment>
<evidence type="ECO:0000313" key="2">
    <source>
        <dbReference type="Proteomes" id="UP000465810"/>
    </source>
</evidence>
<protein>
    <submittedName>
        <fullName evidence="1">Uncharacterized protein</fullName>
    </submittedName>
</protein>
<gene>
    <name evidence="1" type="ORF">GR702_05430</name>
</gene>
<organism evidence="1 2">
    <name type="scientific">Novosphingobium silvae</name>
    <dbReference type="NCBI Taxonomy" id="2692619"/>
    <lineage>
        <taxon>Bacteria</taxon>
        <taxon>Pseudomonadati</taxon>
        <taxon>Pseudomonadota</taxon>
        <taxon>Alphaproteobacteria</taxon>
        <taxon>Sphingomonadales</taxon>
        <taxon>Sphingomonadaceae</taxon>
        <taxon>Novosphingobium</taxon>
    </lineage>
</organism>
<accession>A0A7X4GEL7</accession>
<dbReference type="Proteomes" id="UP000465810">
    <property type="component" value="Unassembled WGS sequence"/>
</dbReference>
<keyword evidence="2" id="KW-1185">Reference proteome</keyword>
<dbReference type="EMBL" id="WVTD01000003">
    <property type="protein sequence ID" value="MYL97212.1"/>
    <property type="molecule type" value="Genomic_DNA"/>
</dbReference>
<proteinExistence type="predicted"/>
<reference evidence="1 2" key="1">
    <citation type="submission" date="2019-12" db="EMBL/GenBank/DDBJ databases">
        <authorList>
            <person name="Feng G."/>
            <person name="Zhu H."/>
        </authorList>
    </citation>
    <scope>NUCLEOTIDE SEQUENCE [LARGE SCALE GENOMIC DNA]</scope>
    <source>
        <strain evidence="1 2">FGD1</strain>
    </source>
</reference>
<sequence>MSDRFRITTFGRPRTPWRQSMEEAMADAIQMELASWDASRREWFLAVPVALQGAKGRAAA</sequence>
<name>A0A7X4GEL7_9SPHN</name>
<dbReference type="AlphaFoldDB" id="A0A7X4GEL7"/>
<dbReference type="RefSeq" id="WP_160984951.1">
    <property type="nucleotide sequence ID" value="NZ_WVTD01000003.1"/>
</dbReference>